<name>A0ABT4TQ42_9ACTN</name>
<gene>
    <name evidence="2" type="ORF">O4U47_20030</name>
</gene>
<evidence type="ECO:0000313" key="2">
    <source>
        <dbReference type="EMBL" id="MDA2806807.1"/>
    </source>
</evidence>
<sequence length="72" mass="8036">MGWDSMLLTEPSRVDEEFSRIVEGLDAPAAAPASPVAKVRPWSEEDGGDSRQEEMEPWEDEDDLVGDDIEFP</sequence>
<dbReference type="RefSeq" id="WP_270679442.1">
    <property type="nucleotide sequence ID" value="NZ_JAQFWP010000041.1"/>
</dbReference>
<accession>A0ABT4TQ42</accession>
<feature type="region of interest" description="Disordered" evidence="1">
    <location>
        <begin position="25"/>
        <end position="72"/>
    </location>
</feature>
<dbReference type="EMBL" id="JAQFWP010000041">
    <property type="protein sequence ID" value="MDA2806807.1"/>
    <property type="molecule type" value="Genomic_DNA"/>
</dbReference>
<feature type="compositionally biased region" description="Acidic residues" evidence="1">
    <location>
        <begin position="55"/>
        <end position="72"/>
    </location>
</feature>
<organism evidence="2 3">
    <name type="scientific">Nocardiopsis suaedae</name>
    <dbReference type="NCBI Taxonomy" id="3018444"/>
    <lineage>
        <taxon>Bacteria</taxon>
        <taxon>Bacillati</taxon>
        <taxon>Actinomycetota</taxon>
        <taxon>Actinomycetes</taxon>
        <taxon>Streptosporangiales</taxon>
        <taxon>Nocardiopsidaceae</taxon>
        <taxon>Nocardiopsis</taxon>
    </lineage>
</organism>
<feature type="compositionally biased region" description="Low complexity" evidence="1">
    <location>
        <begin position="27"/>
        <end position="37"/>
    </location>
</feature>
<protein>
    <submittedName>
        <fullName evidence="2">Uncharacterized protein</fullName>
    </submittedName>
</protein>
<dbReference type="Proteomes" id="UP001165685">
    <property type="component" value="Unassembled WGS sequence"/>
</dbReference>
<keyword evidence="3" id="KW-1185">Reference proteome</keyword>
<evidence type="ECO:0000256" key="1">
    <source>
        <dbReference type="SAM" id="MobiDB-lite"/>
    </source>
</evidence>
<comment type="caution">
    <text evidence="2">The sequence shown here is derived from an EMBL/GenBank/DDBJ whole genome shotgun (WGS) entry which is preliminary data.</text>
</comment>
<evidence type="ECO:0000313" key="3">
    <source>
        <dbReference type="Proteomes" id="UP001165685"/>
    </source>
</evidence>
<proteinExistence type="predicted"/>
<reference evidence="2" key="1">
    <citation type="submission" date="2023-01" db="EMBL/GenBank/DDBJ databases">
        <title>Draft genome sequence of Nocardiopsis sp. LSu2-4 isolated from halophytes.</title>
        <authorList>
            <person name="Duangmal K."/>
            <person name="Chantavorakit T."/>
        </authorList>
    </citation>
    <scope>NUCLEOTIDE SEQUENCE</scope>
    <source>
        <strain evidence="2">LSu2-4</strain>
    </source>
</reference>